<dbReference type="EMBL" id="UZAN01065213">
    <property type="protein sequence ID" value="VDP93914.1"/>
    <property type="molecule type" value="Genomic_DNA"/>
</dbReference>
<keyword evidence="3" id="KW-1185">Reference proteome</keyword>
<name>A0A183BBQ7_9TREM</name>
<accession>A0A183BBQ7</accession>
<proteinExistence type="predicted"/>
<sequence>MCVCIINFGDYHRCAALEKGRQGASGTDRERLTANGTKKPRASYNRDQYTKASRAPVAHDLPPSAFLWSYPPNNVAESESNMVQASPHVLDSDYGYDAVYPSQCCSHCKRSIGCCRRSQWSWPGSRKARAVSNRRSTVTICGVGA</sequence>
<reference evidence="2 3" key="2">
    <citation type="submission" date="2018-11" db="EMBL/GenBank/DDBJ databases">
        <authorList>
            <consortium name="Pathogen Informatics"/>
        </authorList>
    </citation>
    <scope>NUCLEOTIDE SEQUENCE [LARGE SCALE GENOMIC DNA]</scope>
    <source>
        <strain evidence="2 3">Egypt</strain>
    </source>
</reference>
<evidence type="ECO:0000313" key="4">
    <source>
        <dbReference type="WBParaSite" id="ECPE_0001668501-mRNA-1"/>
    </source>
</evidence>
<evidence type="ECO:0000313" key="3">
    <source>
        <dbReference type="Proteomes" id="UP000272942"/>
    </source>
</evidence>
<evidence type="ECO:0000313" key="2">
    <source>
        <dbReference type="EMBL" id="VDP93914.1"/>
    </source>
</evidence>
<gene>
    <name evidence="2" type="ORF">ECPE_LOCUS16642</name>
</gene>
<protein>
    <submittedName>
        <fullName evidence="2 4">Uncharacterized protein</fullName>
    </submittedName>
</protein>
<dbReference type="Proteomes" id="UP000272942">
    <property type="component" value="Unassembled WGS sequence"/>
</dbReference>
<feature type="region of interest" description="Disordered" evidence="1">
    <location>
        <begin position="25"/>
        <end position="47"/>
    </location>
</feature>
<evidence type="ECO:0000256" key="1">
    <source>
        <dbReference type="SAM" id="MobiDB-lite"/>
    </source>
</evidence>
<dbReference type="WBParaSite" id="ECPE_0001668501-mRNA-1">
    <property type="protein sequence ID" value="ECPE_0001668501-mRNA-1"/>
    <property type="gene ID" value="ECPE_0001668501"/>
</dbReference>
<organism evidence="4">
    <name type="scientific">Echinostoma caproni</name>
    <dbReference type="NCBI Taxonomy" id="27848"/>
    <lineage>
        <taxon>Eukaryota</taxon>
        <taxon>Metazoa</taxon>
        <taxon>Spiralia</taxon>
        <taxon>Lophotrochozoa</taxon>
        <taxon>Platyhelminthes</taxon>
        <taxon>Trematoda</taxon>
        <taxon>Digenea</taxon>
        <taxon>Plagiorchiida</taxon>
        <taxon>Echinostomata</taxon>
        <taxon>Echinostomatoidea</taxon>
        <taxon>Echinostomatidae</taxon>
        <taxon>Echinostoma</taxon>
    </lineage>
</organism>
<dbReference type="AlphaFoldDB" id="A0A183BBQ7"/>
<reference evidence="4" key="1">
    <citation type="submission" date="2016-06" db="UniProtKB">
        <authorList>
            <consortium name="WormBaseParasite"/>
        </authorList>
    </citation>
    <scope>IDENTIFICATION</scope>
</reference>